<dbReference type="AlphaFoldDB" id="A0A1F5RYM8"/>
<comment type="caution">
    <text evidence="1">The sequence shown here is derived from an EMBL/GenBank/DDBJ whole genome shotgun (WGS) entry which is preliminary data.</text>
</comment>
<evidence type="ECO:0000313" key="2">
    <source>
        <dbReference type="Proteomes" id="UP000178682"/>
    </source>
</evidence>
<protein>
    <submittedName>
        <fullName evidence="1">Uncharacterized protein</fullName>
    </submittedName>
</protein>
<organism evidence="1 2">
    <name type="scientific">Candidatus Falkowbacteria bacterium RIFCSPLOWO2_12_FULL_45_10</name>
    <dbReference type="NCBI Taxonomy" id="1797990"/>
    <lineage>
        <taxon>Bacteria</taxon>
        <taxon>Candidatus Falkowiibacteriota</taxon>
    </lineage>
</organism>
<evidence type="ECO:0000313" key="1">
    <source>
        <dbReference type="EMBL" id="OGF19540.1"/>
    </source>
</evidence>
<accession>A0A1F5RYM8</accession>
<name>A0A1F5RYM8_9BACT</name>
<reference evidence="1 2" key="1">
    <citation type="journal article" date="2016" name="Nat. Commun.">
        <title>Thousands of microbial genomes shed light on interconnected biogeochemical processes in an aquifer system.</title>
        <authorList>
            <person name="Anantharaman K."/>
            <person name="Brown C.T."/>
            <person name="Hug L.A."/>
            <person name="Sharon I."/>
            <person name="Castelle C.J."/>
            <person name="Probst A.J."/>
            <person name="Thomas B.C."/>
            <person name="Singh A."/>
            <person name="Wilkins M.J."/>
            <person name="Karaoz U."/>
            <person name="Brodie E.L."/>
            <person name="Williams K.H."/>
            <person name="Hubbard S.S."/>
            <person name="Banfield J.F."/>
        </authorList>
    </citation>
    <scope>NUCLEOTIDE SEQUENCE [LARGE SCALE GENOMIC DNA]</scope>
</reference>
<proteinExistence type="predicted"/>
<sequence>MSKVEDVLAIIGAVRNQTAETSSNSKYTSALVKGLSNVTNEVKEAINTFVTYGTPTTKVLGAGERAGVVNSYKAAFGKVPSNETEWSDTIKIGNGRWPTERSQTSEDRATVSFKTIYKRDPNRTNSHDDAAVTVMAYGLRPADRNLNSEKAAIKSFKAIYGKNPTTATNWDAVRAIAYSGATR</sequence>
<gene>
    <name evidence="1" type="ORF">A3G56_00995</name>
</gene>
<dbReference type="EMBL" id="MFFX01000015">
    <property type="protein sequence ID" value="OGF19540.1"/>
    <property type="molecule type" value="Genomic_DNA"/>
</dbReference>
<dbReference type="Proteomes" id="UP000178682">
    <property type="component" value="Unassembled WGS sequence"/>
</dbReference>